<feature type="transmembrane region" description="Helical" evidence="7">
    <location>
        <begin position="135"/>
        <end position="153"/>
    </location>
</feature>
<dbReference type="Proteomes" id="UP001428817">
    <property type="component" value="Unassembled WGS sequence"/>
</dbReference>
<evidence type="ECO:0000256" key="5">
    <source>
        <dbReference type="ARBA" id="ARBA00023065"/>
    </source>
</evidence>
<feature type="transmembrane region" description="Helical" evidence="7">
    <location>
        <begin position="273"/>
        <end position="295"/>
    </location>
</feature>
<dbReference type="PANTHER" id="PTHR31503">
    <property type="entry name" value="VACUOLAR CALCIUM ION TRANSPORTER"/>
    <property type="match status" value="1"/>
</dbReference>
<evidence type="ECO:0000256" key="7">
    <source>
        <dbReference type="SAM" id="Phobius"/>
    </source>
</evidence>
<organism evidence="9 10">
    <name type="scientific">Pseudonocardia eucalypti</name>
    <dbReference type="NCBI Taxonomy" id="648755"/>
    <lineage>
        <taxon>Bacteria</taxon>
        <taxon>Bacillati</taxon>
        <taxon>Actinomycetota</taxon>
        <taxon>Actinomycetes</taxon>
        <taxon>Pseudonocardiales</taxon>
        <taxon>Pseudonocardiaceae</taxon>
        <taxon>Pseudonocardia</taxon>
    </lineage>
</organism>
<comment type="subcellular location">
    <subcellularLocation>
        <location evidence="1">Endomembrane system</location>
        <topology evidence="1">Multi-pass membrane protein</topology>
    </subcellularLocation>
</comment>
<sequence>MSEKDLAVEKVTDAPGAAIAAAQAPQGVARRLRWLAYLGWSKLTLRRLLWASLALVPVAVLAAVAGMDDVPVFLLSVAALVPLAWLIGEATEQVGEYTGPAIAGLLNASFGNAPEMIIALFAVENGLFEVVRGSLSGSVISNLLLVLGFSLVVGGKGRIARRSAYAALGMVALAGLLFALPELVGGPAAHERLTAIGIGVAAVLLAIYLVLTAWSVVKEAREQRASGSSGEADWSLRRALLALGLATLATVAVSEVLVGSIEAFTRASGLSELFCSAVIVAIAGNAAEHGGAVVIAARGGVRLASEIALQSSAQVALGVIPAVILLSLVISPMPLFFSGVEYLGLAIAVAVPALFLLRGRTARWQGAGMLAAYAAIVAVFYAVM</sequence>
<keyword evidence="6 7" id="KW-0472">Membrane</keyword>
<evidence type="ECO:0000256" key="6">
    <source>
        <dbReference type="ARBA" id="ARBA00023136"/>
    </source>
</evidence>
<feature type="domain" description="Sodium/calcium exchanger membrane region" evidence="8">
    <location>
        <begin position="240"/>
        <end position="381"/>
    </location>
</feature>
<dbReference type="Gene3D" id="1.20.1420.30">
    <property type="entry name" value="NCX, central ion-binding region"/>
    <property type="match status" value="1"/>
</dbReference>
<evidence type="ECO:0000256" key="4">
    <source>
        <dbReference type="ARBA" id="ARBA00022989"/>
    </source>
</evidence>
<feature type="domain" description="Sodium/calcium exchanger membrane region" evidence="8">
    <location>
        <begin position="72"/>
        <end position="216"/>
    </location>
</feature>
<feature type="transmembrane region" description="Helical" evidence="7">
    <location>
        <begin position="100"/>
        <end position="123"/>
    </location>
</feature>
<evidence type="ECO:0000256" key="1">
    <source>
        <dbReference type="ARBA" id="ARBA00004127"/>
    </source>
</evidence>
<keyword evidence="4 7" id="KW-1133">Transmembrane helix</keyword>
<feature type="transmembrane region" description="Helical" evidence="7">
    <location>
        <begin position="364"/>
        <end position="383"/>
    </location>
</feature>
<dbReference type="PANTHER" id="PTHR31503:SF22">
    <property type="entry name" value="VACUOLAR CALCIUM ION TRANSPORTER"/>
    <property type="match status" value="1"/>
</dbReference>
<dbReference type="EMBL" id="BAABJP010000008">
    <property type="protein sequence ID" value="GAA5153942.1"/>
    <property type="molecule type" value="Genomic_DNA"/>
</dbReference>
<dbReference type="InterPro" id="IPR044880">
    <property type="entry name" value="NCX_ion-bd_dom_sf"/>
</dbReference>
<reference evidence="10" key="1">
    <citation type="journal article" date="2019" name="Int. J. Syst. Evol. Microbiol.">
        <title>The Global Catalogue of Microorganisms (GCM) 10K type strain sequencing project: providing services to taxonomists for standard genome sequencing and annotation.</title>
        <authorList>
            <consortium name="The Broad Institute Genomics Platform"/>
            <consortium name="The Broad Institute Genome Sequencing Center for Infectious Disease"/>
            <person name="Wu L."/>
            <person name="Ma J."/>
        </authorList>
    </citation>
    <scope>NUCLEOTIDE SEQUENCE [LARGE SCALE GENOMIC DNA]</scope>
    <source>
        <strain evidence="10">JCM 18303</strain>
    </source>
</reference>
<keyword evidence="3 7" id="KW-0812">Transmembrane</keyword>
<name>A0ABP9Q1V7_9PSEU</name>
<dbReference type="Pfam" id="PF01699">
    <property type="entry name" value="Na_Ca_ex"/>
    <property type="match status" value="2"/>
</dbReference>
<keyword evidence="5" id="KW-0406">Ion transport</keyword>
<keyword evidence="2" id="KW-0813">Transport</keyword>
<feature type="transmembrane region" description="Helical" evidence="7">
    <location>
        <begin position="307"/>
        <end position="330"/>
    </location>
</feature>
<evidence type="ECO:0000313" key="10">
    <source>
        <dbReference type="Proteomes" id="UP001428817"/>
    </source>
</evidence>
<dbReference type="InterPro" id="IPR004713">
    <property type="entry name" value="CaH_exchang"/>
</dbReference>
<feature type="transmembrane region" description="Helical" evidence="7">
    <location>
        <begin position="238"/>
        <end position="261"/>
    </location>
</feature>
<dbReference type="InterPro" id="IPR004837">
    <property type="entry name" value="NaCa_Exmemb"/>
</dbReference>
<feature type="transmembrane region" description="Helical" evidence="7">
    <location>
        <begin position="72"/>
        <end position="88"/>
    </location>
</feature>
<proteinExistence type="predicted"/>
<evidence type="ECO:0000259" key="8">
    <source>
        <dbReference type="Pfam" id="PF01699"/>
    </source>
</evidence>
<feature type="transmembrane region" description="Helical" evidence="7">
    <location>
        <begin position="48"/>
        <end position="66"/>
    </location>
</feature>
<protein>
    <submittedName>
        <fullName evidence="9">Calcium/proton exchanger</fullName>
    </submittedName>
</protein>
<feature type="transmembrane region" description="Helical" evidence="7">
    <location>
        <begin position="336"/>
        <end position="357"/>
    </location>
</feature>
<accession>A0ABP9Q1V7</accession>
<evidence type="ECO:0000256" key="2">
    <source>
        <dbReference type="ARBA" id="ARBA00022448"/>
    </source>
</evidence>
<gene>
    <name evidence="9" type="primary">cax</name>
    <name evidence="9" type="ORF">GCM10023321_25030</name>
</gene>
<comment type="caution">
    <text evidence="9">The sequence shown here is derived from an EMBL/GenBank/DDBJ whole genome shotgun (WGS) entry which is preliminary data.</text>
</comment>
<evidence type="ECO:0000256" key="3">
    <source>
        <dbReference type="ARBA" id="ARBA00022692"/>
    </source>
</evidence>
<feature type="transmembrane region" description="Helical" evidence="7">
    <location>
        <begin position="196"/>
        <end position="217"/>
    </location>
</feature>
<keyword evidence="10" id="KW-1185">Reference proteome</keyword>
<feature type="transmembrane region" description="Helical" evidence="7">
    <location>
        <begin position="165"/>
        <end position="184"/>
    </location>
</feature>
<evidence type="ECO:0000313" key="9">
    <source>
        <dbReference type="EMBL" id="GAA5153942.1"/>
    </source>
</evidence>